<proteinExistence type="predicted"/>
<comment type="caution">
    <text evidence="1">The sequence shown here is derived from an EMBL/GenBank/DDBJ whole genome shotgun (WGS) entry which is preliminary data.</text>
</comment>
<evidence type="ECO:0000313" key="2">
    <source>
        <dbReference type="Proteomes" id="UP000245133"/>
    </source>
</evidence>
<organism evidence="1 2">
    <name type="scientific">Leptospira ryugenii</name>
    <dbReference type="NCBI Taxonomy" id="1917863"/>
    <lineage>
        <taxon>Bacteria</taxon>
        <taxon>Pseudomonadati</taxon>
        <taxon>Spirochaetota</taxon>
        <taxon>Spirochaetia</taxon>
        <taxon>Leptospirales</taxon>
        <taxon>Leptospiraceae</taxon>
        <taxon>Leptospira</taxon>
    </lineage>
</organism>
<dbReference type="Gene3D" id="3.90.930.1">
    <property type="match status" value="1"/>
</dbReference>
<dbReference type="EMBL" id="BFBB01000005">
    <property type="protein sequence ID" value="GBF50466.1"/>
    <property type="molecule type" value="Genomic_DNA"/>
</dbReference>
<evidence type="ECO:0000313" key="1">
    <source>
        <dbReference type="EMBL" id="GBF50466.1"/>
    </source>
</evidence>
<reference evidence="1 2" key="1">
    <citation type="submission" date="2018-02" db="EMBL/GenBank/DDBJ databases">
        <title>Novel Leptospira species isolated from soil and water in Japan.</title>
        <authorList>
            <person name="Nakao R."/>
            <person name="Masuzawa T."/>
        </authorList>
    </citation>
    <scope>NUCLEOTIDE SEQUENCE [LARGE SCALE GENOMIC DNA]</scope>
    <source>
        <strain evidence="1 2">YH101</strain>
    </source>
</reference>
<gene>
    <name evidence="1" type="ORF">LPTSP4_19910</name>
</gene>
<name>A0A2P2E0Y8_9LEPT</name>
<dbReference type="Proteomes" id="UP000245133">
    <property type="component" value="Unassembled WGS sequence"/>
</dbReference>
<accession>A0A2P2E0Y8</accession>
<protein>
    <submittedName>
        <fullName evidence="1">Putative lipoprotein</fullName>
    </submittedName>
</protein>
<dbReference type="AlphaFoldDB" id="A0A2P2E0Y8"/>
<keyword evidence="2" id="KW-1185">Reference proteome</keyword>
<keyword evidence="1" id="KW-0449">Lipoprotein</keyword>
<dbReference type="SUPFAM" id="SSF82185">
    <property type="entry name" value="Histone H3 K4-specific methyltransferase SET7/9 N-terminal domain"/>
    <property type="match status" value="1"/>
</dbReference>
<sequence>MFRYHLYRLSLAKGWAIFSLFLTLQCQAKIYEATDPDLQMISGVMVHKNQLLSGIIRQYIPAVSETHLTTFDNGIQHGDFTVIHDSGVLLQKTPFKNGKQNGYSYTWFLNGKNRSFSEFKNGFYVNDRMEWHDNGQLALYEKYTPEGKILGAKKFYREGKIYMNLVFQEDGSSYGLPGSKVCKPIKNSEVNNETN</sequence>